<feature type="domain" description="Bacterial EndoU nuclease" evidence="1">
    <location>
        <begin position="30"/>
        <end position="163"/>
    </location>
</feature>
<accession>A0ABP4LP42</accession>
<dbReference type="EMBL" id="BAAAQD010000010">
    <property type="protein sequence ID" value="GAA1526906.1"/>
    <property type="molecule type" value="Genomic_DNA"/>
</dbReference>
<evidence type="ECO:0000259" key="1">
    <source>
        <dbReference type="Pfam" id="PF14436"/>
    </source>
</evidence>
<reference evidence="3" key="1">
    <citation type="journal article" date="2019" name="Int. J. Syst. Evol. Microbiol.">
        <title>The Global Catalogue of Microorganisms (GCM) 10K type strain sequencing project: providing services to taxonomists for standard genome sequencing and annotation.</title>
        <authorList>
            <consortium name="The Broad Institute Genomics Platform"/>
            <consortium name="The Broad Institute Genome Sequencing Center for Infectious Disease"/>
            <person name="Wu L."/>
            <person name="Ma J."/>
        </authorList>
    </citation>
    <scope>NUCLEOTIDE SEQUENCE [LARGE SCALE GENOMIC DNA]</scope>
    <source>
        <strain evidence="3">JCM 15933</strain>
    </source>
</reference>
<gene>
    <name evidence="2" type="ORF">GCM10009827_049730</name>
</gene>
<name>A0ABP4LP42_9ACTN</name>
<dbReference type="RefSeq" id="WP_344504475.1">
    <property type="nucleotide sequence ID" value="NZ_BAAAQD010000010.1"/>
</dbReference>
<sequence>MVRRSHGGRSSGVFQPVEKWLRARLRHPRYQHVFRGHVVRKPHGLRGSGYHHRHNGWNPPGARVRRDADGMEIVLERNPSGTYRARVDVQAADGTWHPKDGSSTFFPDNWHPQRVEDAIKDAFANRTPHPTNPRRWRGQSDGLTIEGSYDNFPTTSSWNSAWPLN</sequence>
<evidence type="ECO:0000313" key="2">
    <source>
        <dbReference type="EMBL" id="GAA1526906.1"/>
    </source>
</evidence>
<organism evidence="2 3">
    <name type="scientific">Dactylosporangium maewongense</name>
    <dbReference type="NCBI Taxonomy" id="634393"/>
    <lineage>
        <taxon>Bacteria</taxon>
        <taxon>Bacillati</taxon>
        <taxon>Actinomycetota</taxon>
        <taxon>Actinomycetes</taxon>
        <taxon>Micromonosporales</taxon>
        <taxon>Micromonosporaceae</taxon>
        <taxon>Dactylosporangium</taxon>
    </lineage>
</organism>
<comment type="caution">
    <text evidence="2">The sequence shown here is derived from an EMBL/GenBank/DDBJ whole genome shotgun (WGS) entry which is preliminary data.</text>
</comment>
<proteinExistence type="predicted"/>
<keyword evidence="3" id="KW-1185">Reference proteome</keyword>
<dbReference type="Proteomes" id="UP001501470">
    <property type="component" value="Unassembled WGS sequence"/>
</dbReference>
<dbReference type="Pfam" id="PF14436">
    <property type="entry name" value="EndoU_bacteria"/>
    <property type="match status" value="1"/>
</dbReference>
<protein>
    <recommendedName>
        <fullName evidence="1">Bacterial EndoU nuclease domain-containing protein</fullName>
    </recommendedName>
</protein>
<evidence type="ECO:0000313" key="3">
    <source>
        <dbReference type="Proteomes" id="UP001501470"/>
    </source>
</evidence>
<dbReference type="InterPro" id="IPR029501">
    <property type="entry name" value="EndoU_bac"/>
</dbReference>